<accession>A0A6L2MX03</accession>
<comment type="caution">
    <text evidence="2">The sequence shown here is derived from an EMBL/GenBank/DDBJ whole genome shotgun (WGS) entry which is preliminary data.</text>
</comment>
<evidence type="ECO:0000256" key="1">
    <source>
        <dbReference type="SAM" id="MobiDB-lite"/>
    </source>
</evidence>
<feature type="region of interest" description="Disordered" evidence="1">
    <location>
        <begin position="63"/>
        <end position="88"/>
    </location>
</feature>
<protein>
    <submittedName>
        <fullName evidence="2">Uncharacterized protein</fullName>
    </submittedName>
</protein>
<dbReference type="AlphaFoldDB" id="A0A6L2MX03"/>
<proteinExistence type="predicted"/>
<gene>
    <name evidence="2" type="ORF">Tci_048883</name>
</gene>
<dbReference type="EMBL" id="BKCJ010007368">
    <property type="protein sequence ID" value="GEU76905.1"/>
    <property type="molecule type" value="Genomic_DNA"/>
</dbReference>
<name>A0A6L2MX03_TANCI</name>
<reference evidence="2" key="1">
    <citation type="journal article" date="2019" name="Sci. Rep.">
        <title>Draft genome of Tanacetum cinerariifolium, the natural source of mosquito coil.</title>
        <authorList>
            <person name="Yamashiro T."/>
            <person name="Shiraishi A."/>
            <person name="Satake H."/>
            <person name="Nakayama K."/>
        </authorList>
    </citation>
    <scope>NUCLEOTIDE SEQUENCE</scope>
</reference>
<evidence type="ECO:0000313" key="2">
    <source>
        <dbReference type="EMBL" id="GEU76905.1"/>
    </source>
</evidence>
<organism evidence="2">
    <name type="scientific">Tanacetum cinerariifolium</name>
    <name type="common">Dalmatian daisy</name>
    <name type="synonym">Chrysanthemum cinerariifolium</name>
    <dbReference type="NCBI Taxonomy" id="118510"/>
    <lineage>
        <taxon>Eukaryota</taxon>
        <taxon>Viridiplantae</taxon>
        <taxon>Streptophyta</taxon>
        <taxon>Embryophyta</taxon>
        <taxon>Tracheophyta</taxon>
        <taxon>Spermatophyta</taxon>
        <taxon>Magnoliopsida</taxon>
        <taxon>eudicotyledons</taxon>
        <taxon>Gunneridae</taxon>
        <taxon>Pentapetalae</taxon>
        <taxon>asterids</taxon>
        <taxon>campanulids</taxon>
        <taxon>Asterales</taxon>
        <taxon>Asteraceae</taxon>
        <taxon>Asteroideae</taxon>
        <taxon>Anthemideae</taxon>
        <taxon>Anthemidinae</taxon>
        <taxon>Tanacetum</taxon>
    </lineage>
</organism>
<sequence>MSSPRWTDIEKGIEQHFFKRYSDNKHNLKRDYWKVKPGGDDQAEGSQSRYAYRCALHRGANTCHGQKGKAARAHSRDGQAGSGSRTGAGMGVARVRMITREGMRMSAGMMTRVINIYGFW</sequence>